<organism evidence="2 3">
    <name type="scientific">Pseudoneurospora amorphoporcata</name>
    <dbReference type="NCBI Taxonomy" id="241081"/>
    <lineage>
        <taxon>Eukaryota</taxon>
        <taxon>Fungi</taxon>
        <taxon>Dikarya</taxon>
        <taxon>Ascomycota</taxon>
        <taxon>Pezizomycotina</taxon>
        <taxon>Sordariomycetes</taxon>
        <taxon>Sordariomycetidae</taxon>
        <taxon>Sordariales</taxon>
        <taxon>Sordariaceae</taxon>
        <taxon>Pseudoneurospora</taxon>
    </lineage>
</organism>
<dbReference type="Proteomes" id="UP001303222">
    <property type="component" value="Unassembled WGS sequence"/>
</dbReference>
<reference evidence="2" key="2">
    <citation type="submission" date="2023-06" db="EMBL/GenBank/DDBJ databases">
        <authorList>
            <consortium name="Lawrence Berkeley National Laboratory"/>
            <person name="Mondo S.J."/>
            <person name="Hensen N."/>
            <person name="Bonometti L."/>
            <person name="Westerberg I."/>
            <person name="Brannstrom I.O."/>
            <person name="Guillou S."/>
            <person name="Cros-Aarteil S."/>
            <person name="Calhoun S."/>
            <person name="Haridas S."/>
            <person name="Kuo A."/>
            <person name="Pangilinan J."/>
            <person name="Riley R."/>
            <person name="Labutti K."/>
            <person name="Andreopoulos B."/>
            <person name="Lipzen A."/>
            <person name="Chen C."/>
            <person name="Yanf M."/>
            <person name="Daum C."/>
            <person name="Ng V."/>
            <person name="Clum A."/>
            <person name="Steindorff A."/>
            <person name="Ohm R."/>
            <person name="Martin F."/>
            <person name="Silar P."/>
            <person name="Natvig D."/>
            <person name="Lalanne C."/>
            <person name="Gautier V."/>
            <person name="Ament-Velasquez S.L."/>
            <person name="Kruys A."/>
            <person name="Hutchinson M.I."/>
            <person name="Powell A.J."/>
            <person name="Barry K."/>
            <person name="Miller A.N."/>
            <person name="Grigoriev I.V."/>
            <person name="Debuchy R."/>
            <person name="Gladieux P."/>
            <person name="Thoren M.H."/>
            <person name="Johannesson H."/>
        </authorList>
    </citation>
    <scope>NUCLEOTIDE SEQUENCE</scope>
    <source>
        <strain evidence="2">CBS 626.80</strain>
    </source>
</reference>
<evidence type="ECO:0000256" key="1">
    <source>
        <dbReference type="SAM" id="MobiDB-lite"/>
    </source>
</evidence>
<feature type="region of interest" description="Disordered" evidence="1">
    <location>
        <begin position="143"/>
        <end position="163"/>
    </location>
</feature>
<feature type="compositionally biased region" description="Pro residues" evidence="1">
    <location>
        <begin position="23"/>
        <end position="35"/>
    </location>
</feature>
<gene>
    <name evidence="2" type="ORF">QBC32DRAFT_264440</name>
</gene>
<evidence type="ECO:0000313" key="2">
    <source>
        <dbReference type="EMBL" id="KAK3950490.1"/>
    </source>
</evidence>
<feature type="region of interest" description="Disordered" evidence="1">
    <location>
        <begin position="1"/>
        <end position="46"/>
    </location>
</feature>
<accession>A0AAN6NRG7</accession>
<reference evidence="2" key="1">
    <citation type="journal article" date="2023" name="Mol. Phylogenet. Evol.">
        <title>Genome-scale phylogeny and comparative genomics of the fungal order Sordariales.</title>
        <authorList>
            <person name="Hensen N."/>
            <person name="Bonometti L."/>
            <person name="Westerberg I."/>
            <person name="Brannstrom I.O."/>
            <person name="Guillou S."/>
            <person name="Cros-Aarteil S."/>
            <person name="Calhoun S."/>
            <person name="Haridas S."/>
            <person name="Kuo A."/>
            <person name="Mondo S."/>
            <person name="Pangilinan J."/>
            <person name="Riley R."/>
            <person name="LaButti K."/>
            <person name="Andreopoulos B."/>
            <person name="Lipzen A."/>
            <person name="Chen C."/>
            <person name="Yan M."/>
            <person name="Daum C."/>
            <person name="Ng V."/>
            <person name="Clum A."/>
            <person name="Steindorff A."/>
            <person name="Ohm R.A."/>
            <person name="Martin F."/>
            <person name="Silar P."/>
            <person name="Natvig D.O."/>
            <person name="Lalanne C."/>
            <person name="Gautier V."/>
            <person name="Ament-Velasquez S.L."/>
            <person name="Kruys A."/>
            <person name="Hutchinson M.I."/>
            <person name="Powell A.J."/>
            <person name="Barry K."/>
            <person name="Miller A.N."/>
            <person name="Grigoriev I.V."/>
            <person name="Debuchy R."/>
            <person name="Gladieux P."/>
            <person name="Hiltunen Thoren M."/>
            <person name="Johannesson H."/>
        </authorList>
    </citation>
    <scope>NUCLEOTIDE SEQUENCE</scope>
    <source>
        <strain evidence="2">CBS 626.80</strain>
    </source>
</reference>
<comment type="caution">
    <text evidence="2">The sequence shown here is derived from an EMBL/GenBank/DDBJ whole genome shotgun (WGS) entry which is preliminary data.</text>
</comment>
<evidence type="ECO:0000313" key="3">
    <source>
        <dbReference type="Proteomes" id="UP001303222"/>
    </source>
</evidence>
<feature type="compositionally biased region" description="Low complexity" evidence="1">
    <location>
        <begin position="7"/>
        <end position="22"/>
    </location>
</feature>
<feature type="compositionally biased region" description="Basic and acidic residues" evidence="1">
    <location>
        <begin position="241"/>
        <end position="251"/>
    </location>
</feature>
<feature type="compositionally biased region" description="Low complexity" evidence="1">
    <location>
        <begin position="36"/>
        <end position="46"/>
    </location>
</feature>
<name>A0AAN6NRG7_9PEZI</name>
<keyword evidence="3" id="KW-1185">Reference proteome</keyword>
<dbReference type="EMBL" id="MU859175">
    <property type="protein sequence ID" value="KAK3950490.1"/>
    <property type="molecule type" value="Genomic_DNA"/>
</dbReference>
<feature type="region of interest" description="Disordered" evidence="1">
    <location>
        <begin position="231"/>
        <end position="251"/>
    </location>
</feature>
<dbReference type="AlphaFoldDB" id="A0AAN6NRG7"/>
<sequence length="278" mass="30488">MPFLYESSNPSDPSDPSNFSTPLSPPGALSPPPRPSSSSTTSPTLPSISTITHSLLQTALSLKRDFRFLKLTTTTTASHHSSFSPLDIAIDNSDGIHKLLQTSLCRLNSSTRNFVRDADTLLDEEVNKSFDAYLHGRLHRSEHFGDSDSGCSSPLSSEGGDDELEDAMMMTVEEKETRRELQRLVGVVEELRGAFFKKAGKYVLVEKGGRGKDKAEEADGGNVEGVEDLVMGKLDGNGEGDGEKEKVRREDEDIKMGLERLAKRLGMGKREEVRVCRV</sequence>
<feature type="compositionally biased region" description="Low complexity" evidence="1">
    <location>
        <begin position="147"/>
        <end position="158"/>
    </location>
</feature>
<proteinExistence type="predicted"/>
<protein>
    <submittedName>
        <fullName evidence="2">Uncharacterized protein</fullName>
    </submittedName>
</protein>